<organism evidence="1 2">
    <name type="scientific">Sterolibacterium denitrificans</name>
    <dbReference type="NCBI Taxonomy" id="157592"/>
    <lineage>
        <taxon>Bacteria</taxon>
        <taxon>Pseudomonadati</taxon>
        <taxon>Pseudomonadota</taxon>
        <taxon>Betaproteobacteria</taxon>
        <taxon>Nitrosomonadales</taxon>
        <taxon>Sterolibacteriaceae</taxon>
        <taxon>Sterolibacterium</taxon>
    </lineage>
</organism>
<dbReference type="PANTHER" id="PTHR30441">
    <property type="entry name" value="DUF748 DOMAIN-CONTAINING PROTEIN"/>
    <property type="match status" value="1"/>
</dbReference>
<evidence type="ECO:0000313" key="1">
    <source>
        <dbReference type="EMBL" id="SMB22351.1"/>
    </source>
</evidence>
<dbReference type="EMBL" id="LT837803">
    <property type="protein sequence ID" value="SMB22351.1"/>
    <property type="molecule type" value="Genomic_DNA"/>
</dbReference>
<sequence>MIFRRTRSVLFIAIIALLSCTAIGLTVAAVFLARIDAAWIAGELNRSVLADKRRVLKIDGALTVNLRPALGLELWQIALSEQDSEATFASLDRLRFSLQWWPLLSRRLVVDRLELDGLSVAGERDAQGRYNFADLLESQPGGKWTFDIASLQLTQGRLRWRDPEHAQGITLDEISLSSGRIANDGTPSGGRLALAARLRSPAAPQADVQLHASMQYTLDPARAHYGADDLALRLTGRLAEQPDVDIDLTARKLMVDSKPSGPSVRLQDLQLQARAAAIAAMSPVALSLAAPQLEFQDKQLRAATASMVLQAGSENANANTDANSTPMSLHGRLDTPIVADLAARSVQLDKLAAELTIVAAQKLARPVRLTLQGSARADLQQQQAAARLAGRLDGSQLAGWLDATGFSSAGAATIRFGLDVDRFNVDDYLRTTASPAASAGTSSDAVSSLPPGLDLQGELKVGNLQAAGVTARNLRLVFATRDGRLHMLTAPQ</sequence>
<dbReference type="PANTHER" id="PTHR30441:SF8">
    <property type="entry name" value="DUF748 DOMAIN-CONTAINING PROTEIN"/>
    <property type="match status" value="1"/>
</dbReference>
<dbReference type="Pfam" id="PF05359">
    <property type="entry name" value="DUF748"/>
    <property type="match status" value="1"/>
</dbReference>
<evidence type="ECO:0008006" key="3">
    <source>
        <dbReference type="Google" id="ProtNLM"/>
    </source>
</evidence>
<dbReference type="AlphaFoldDB" id="A0A7Z7HP88"/>
<dbReference type="GO" id="GO:0090313">
    <property type="term" value="P:regulation of protein targeting to membrane"/>
    <property type="evidence" value="ECO:0007669"/>
    <property type="project" value="TreeGrafter"/>
</dbReference>
<dbReference type="InterPro" id="IPR052894">
    <property type="entry name" value="AsmA-related"/>
</dbReference>
<name>A0A7Z7HP88_9PROT</name>
<dbReference type="GO" id="GO:0005886">
    <property type="term" value="C:plasma membrane"/>
    <property type="evidence" value="ECO:0007669"/>
    <property type="project" value="TreeGrafter"/>
</dbReference>
<protein>
    <recommendedName>
        <fullName evidence="3">AsmA domain-containing protein</fullName>
    </recommendedName>
</protein>
<dbReference type="Proteomes" id="UP000242886">
    <property type="component" value="Chromosome SDENCHOL"/>
</dbReference>
<accession>A0A7Z7HP88</accession>
<keyword evidence="2" id="KW-1185">Reference proteome</keyword>
<gene>
    <name evidence="1" type="ORF">SDENCHOL_10556</name>
</gene>
<proteinExistence type="predicted"/>
<dbReference type="PROSITE" id="PS51257">
    <property type="entry name" value="PROKAR_LIPOPROTEIN"/>
    <property type="match status" value="1"/>
</dbReference>
<evidence type="ECO:0000313" key="2">
    <source>
        <dbReference type="Proteomes" id="UP000242886"/>
    </source>
</evidence>
<dbReference type="InterPro" id="IPR008023">
    <property type="entry name" value="DUF748"/>
</dbReference>
<reference evidence="1" key="1">
    <citation type="submission" date="2017-03" db="EMBL/GenBank/DDBJ databases">
        <authorList>
            <consortium name="AG Boll"/>
        </authorList>
    </citation>
    <scope>NUCLEOTIDE SEQUENCE [LARGE SCALE GENOMIC DNA]</scope>
    <source>
        <strain evidence="1">Chol</strain>
    </source>
</reference>